<feature type="domain" description="ABC-2 type transporter transmembrane" evidence="6">
    <location>
        <begin position="18"/>
        <end position="368"/>
    </location>
</feature>
<dbReference type="PANTHER" id="PTHR43077">
    <property type="entry name" value="TRANSPORT PERMEASE YVFS-RELATED"/>
    <property type="match status" value="1"/>
</dbReference>
<comment type="subcellular location">
    <subcellularLocation>
        <location evidence="1">Membrane</location>
        <topology evidence="1">Multi-pass membrane protein</topology>
    </subcellularLocation>
</comment>
<keyword evidence="4 5" id="KW-0472">Membrane</keyword>
<keyword evidence="8" id="KW-1185">Reference proteome</keyword>
<protein>
    <submittedName>
        <fullName evidence="7">ABC transporter</fullName>
    </submittedName>
</protein>
<dbReference type="PATRIC" id="fig|1126833.4.peg.771"/>
<feature type="transmembrane region" description="Helical" evidence="5">
    <location>
        <begin position="350"/>
        <end position="370"/>
    </location>
</feature>
<feature type="transmembrane region" description="Helical" evidence="5">
    <location>
        <begin position="192"/>
        <end position="213"/>
    </location>
</feature>
<dbReference type="AlphaFoldDB" id="A0A0D5NF45"/>
<feature type="transmembrane region" description="Helical" evidence="5">
    <location>
        <begin position="12"/>
        <end position="35"/>
    </location>
</feature>
<feature type="transmembrane region" description="Helical" evidence="5">
    <location>
        <begin position="267"/>
        <end position="287"/>
    </location>
</feature>
<dbReference type="STRING" id="1126833.VN24_03580"/>
<proteinExistence type="predicted"/>
<feature type="transmembrane region" description="Helical" evidence="5">
    <location>
        <begin position="234"/>
        <end position="255"/>
    </location>
</feature>
<organism evidence="7 8">
    <name type="scientific">Paenibacillus beijingensis</name>
    <dbReference type="NCBI Taxonomy" id="1126833"/>
    <lineage>
        <taxon>Bacteria</taxon>
        <taxon>Bacillati</taxon>
        <taxon>Bacillota</taxon>
        <taxon>Bacilli</taxon>
        <taxon>Bacillales</taxon>
        <taxon>Paenibacillaceae</taxon>
        <taxon>Paenibacillus</taxon>
    </lineage>
</organism>
<reference evidence="7 8" key="1">
    <citation type="journal article" date="2015" name="J. Biotechnol.">
        <title>Complete genome sequence of Paenibacillus beijingensis 7188(T) (=DSM 24997(T)), a novel rhizobacterium from jujube garden soil.</title>
        <authorList>
            <person name="Kwak Y."/>
            <person name="Shin J.H."/>
        </authorList>
    </citation>
    <scope>NUCLEOTIDE SEQUENCE [LARGE SCALE GENOMIC DNA]</scope>
    <source>
        <strain evidence="7 8">DSM 24997</strain>
    </source>
</reference>
<evidence type="ECO:0000256" key="4">
    <source>
        <dbReference type="ARBA" id="ARBA00023136"/>
    </source>
</evidence>
<dbReference type="OrthoDB" id="2208410at2"/>
<accession>A0A0D5NF45</accession>
<evidence type="ECO:0000256" key="2">
    <source>
        <dbReference type="ARBA" id="ARBA00022692"/>
    </source>
</evidence>
<dbReference type="InterPro" id="IPR051328">
    <property type="entry name" value="T7SS_ABC-Transporter"/>
</dbReference>
<gene>
    <name evidence="7" type="ORF">VN24_03580</name>
</gene>
<name>A0A0D5NF45_9BACL</name>
<dbReference type="KEGG" id="pbj:VN24_03580"/>
<dbReference type="RefSeq" id="WP_045669296.1">
    <property type="nucleotide sequence ID" value="NZ_CP011058.1"/>
</dbReference>
<evidence type="ECO:0000256" key="5">
    <source>
        <dbReference type="SAM" id="Phobius"/>
    </source>
</evidence>
<dbReference type="Gene3D" id="3.40.1710.10">
    <property type="entry name" value="abc type-2 transporter like domain"/>
    <property type="match status" value="1"/>
</dbReference>
<feature type="transmembrane region" description="Helical" evidence="5">
    <location>
        <begin position="294"/>
        <end position="311"/>
    </location>
</feature>
<evidence type="ECO:0000256" key="3">
    <source>
        <dbReference type="ARBA" id="ARBA00022989"/>
    </source>
</evidence>
<evidence type="ECO:0000313" key="7">
    <source>
        <dbReference type="EMBL" id="AJY73861.1"/>
    </source>
</evidence>
<evidence type="ECO:0000313" key="8">
    <source>
        <dbReference type="Proteomes" id="UP000032633"/>
    </source>
</evidence>
<dbReference type="GO" id="GO:0016020">
    <property type="term" value="C:membrane"/>
    <property type="evidence" value="ECO:0007669"/>
    <property type="project" value="UniProtKB-SubCell"/>
</dbReference>
<dbReference type="EMBL" id="CP011058">
    <property type="protein sequence ID" value="AJY73861.1"/>
    <property type="molecule type" value="Genomic_DNA"/>
</dbReference>
<dbReference type="PROSITE" id="PS51257">
    <property type="entry name" value="PROKAR_LIPOPROTEIN"/>
    <property type="match status" value="1"/>
</dbReference>
<dbReference type="Proteomes" id="UP000032633">
    <property type="component" value="Chromosome"/>
</dbReference>
<evidence type="ECO:0000256" key="1">
    <source>
        <dbReference type="ARBA" id="ARBA00004141"/>
    </source>
</evidence>
<reference evidence="8" key="2">
    <citation type="submission" date="2015-03" db="EMBL/GenBank/DDBJ databases">
        <title>Genome sequence of Paenibacillus beijingensis strain DSM 24997T.</title>
        <authorList>
            <person name="Kwak Y."/>
            <person name="Shin J.-H."/>
        </authorList>
    </citation>
    <scope>NUCLEOTIDE SEQUENCE [LARGE SCALE GENOMIC DNA]</scope>
    <source>
        <strain evidence="8">DSM 24997</strain>
    </source>
</reference>
<sequence>MSSVIRDFLKKPATIVGIVTAILFQVIFSCIWMTAYKGVTDRTGELSVGIFNEDRQLGQTVADSLSGNLPFRLVSIGSQEEGTKLLNERKLQLVLHIPADFTRKASSLTEQAKLEFTVNESNPALIKSMMTSAASGISEAVNKQASSAGAKALLEGLKAPAATVSAASQGLGERVVSEVHSLNAVNGMNNQMVPLMLVLASYVGAMIMGMNFEQSSMMMKQAGIGRWKRFAARVILNSAASVIVSLVGTLLLISLGGQHEHGFIVQWAFQALFVLTFMLVAQMFLFVLGMAGMLFNALMLSAQLVTSGAMVPRELLSDFYAGLGNVLPATYAVEGEMNLLFGGAGTSNDVFVLALIALIALGVSTAAVALRREAVKPNAAAVSFSSN</sequence>
<keyword evidence="3 5" id="KW-1133">Transmembrane helix</keyword>
<dbReference type="Pfam" id="PF12698">
    <property type="entry name" value="ABC2_membrane_3"/>
    <property type="match status" value="1"/>
</dbReference>
<dbReference type="GO" id="GO:0140359">
    <property type="term" value="F:ABC-type transporter activity"/>
    <property type="evidence" value="ECO:0007669"/>
    <property type="project" value="InterPro"/>
</dbReference>
<evidence type="ECO:0000259" key="6">
    <source>
        <dbReference type="Pfam" id="PF12698"/>
    </source>
</evidence>
<dbReference type="PANTHER" id="PTHR43077:SF5">
    <property type="entry name" value="PHAGE INFECTION PROTEIN"/>
    <property type="match status" value="1"/>
</dbReference>
<dbReference type="HOGENOM" id="CLU_055422_0_0_9"/>
<keyword evidence="2 5" id="KW-0812">Transmembrane</keyword>
<dbReference type="InterPro" id="IPR013525">
    <property type="entry name" value="ABC2_TM"/>
</dbReference>